<evidence type="ECO:0000256" key="6">
    <source>
        <dbReference type="ARBA" id="ARBA00022989"/>
    </source>
</evidence>
<keyword evidence="3" id="KW-0813">Transport</keyword>
<protein>
    <submittedName>
        <fullName evidence="9">Iron ABC transporter permease</fullName>
    </submittedName>
</protein>
<dbReference type="GO" id="GO:0022857">
    <property type="term" value="F:transmembrane transporter activity"/>
    <property type="evidence" value="ECO:0007669"/>
    <property type="project" value="InterPro"/>
</dbReference>
<feature type="transmembrane region" description="Helical" evidence="8">
    <location>
        <begin position="201"/>
        <end position="218"/>
    </location>
</feature>
<feature type="transmembrane region" description="Helical" evidence="8">
    <location>
        <begin position="12"/>
        <end position="35"/>
    </location>
</feature>
<dbReference type="Pfam" id="PF01032">
    <property type="entry name" value="FecCD"/>
    <property type="match status" value="1"/>
</dbReference>
<evidence type="ECO:0000256" key="4">
    <source>
        <dbReference type="ARBA" id="ARBA00022475"/>
    </source>
</evidence>
<dbReference type="GO" id="GO:0033214">
    <property type="term" value="P:siderophore-iron import into cell"/>
    <property type="evidence" value="ECO:0007669"/>
    <property type="project" value="TreeGrafter"/>
</dbReference>
<accession>A0A9X2XB19</accession>
<proteinExistence type="inferred from homology"/>
<dbReference type="AlphaFoldDB" id="A0A9X2XB19"/>
<dbReference type="Gene3D" id="1.10.3470.10">
    <property type="entry name" value="ABC transporter involved in vitamin B12 uptake, BtuC"/>
    <property type="match status" value="1"/>
</dbReference>
<name>A0A9X2XB19_9HYPH</name>
<evidence type="ECO:0000256" key="5">
    <source>
        <dbReference type="ARBA" id="ARBA00022692"/>
    </source>
</evidence>
<dbReference type="EMBL" id="JAODNV010000016">
    <property type="protein sequence ID" value="MCT8991471.1"/>
    <property type="molecule type" value="Genomic_DNA"/>
</dbReference>
<gene>
    <name evidence="9" type="ORF">NYR54_14400</name>
</gene>
<evidence type="ECO:0000313" key="10">
    <source>
        <dbReference type="Proteomes" id="UP001149009"/>
    </source>
</evidence>
<keyword evidence="7 8" id="KW-0472">Membrane</keyword>
<evidence type="ECO:0000256" key="3">
    <source>
        <dbReference type="ARBA" id="ARBA00022448"/>
    </source>
</evidence>
<comment type="subcellular location">
    <subcellularLocation>
        <location evidence="1">Cell membrane</location>
        <topology evidence="1">Multi-pass membrane protein</topology>
    </subcellularLocation>
</comment>
<dbReference type="Proteomes" id="UP001149009">
    <property type="component" value="Unassembled WGS sequence"/>
</dbReference>
<dbReference type="PANTHER" id="PTHR30472:SF1">
    <property type="entry name" value="FE(3+) DICITRATE TRANSPORT SYSTEM PERMEASE PROTEIN FECC-RELATED"/>
    <property type="match status" value="1"/>
</dbReference>
<feature type="transmembrane region" description="Helical" evidence="8">
    <location>
        <begin position="238"/>
        <end position="271"/>
    </location>
</feature>
<feature type="transmembrane region" description="Helical" evidence="8">
    <location>
        <begin position="283"/>
        <end position="305"/>
    </location>
</feature>
<keyword evidence="10" id="KW-1185">Reference proteome</keyword>
<feature type="transmembrane region" description="Helical" evidence="8">
    <location>
        <begin position="97"/>
        <end position="116"/>
    </location>
</feature>
<feature type="transmembrane region" description="Helical" evidence="8">
    <location>
        <begin position="67"/>
        <end position="85"/>
    </location>
</feature>
<keyword evidence="6 8" id="KW-1133">Transmembrane helix</keyword>
<evidence type="ECO:0000256" key="7">
    <source>
        <dbReference type="ARBA" id="ARBA00023136"/>
    </source>
</evidence>
<feature type="transmembrane region" description="Helical" evidence="8">
    <location>
        <begin position="122"/>
        <end position="145"/>
    </location>
</feature>
<evidence type="ECO:0000256" key="8">
    <source>
        <dbReference type="SAM" id="Phobius"/>
    </source>
</evidence>
<evidence type="ECO:0000313" key="9">
    <source>
        <dbReference type="EMBL" id="MCT8991471.1"/>
    </source>
</evidence>
<feature type="transmembrane region" description="Helical" evidence="8">
    <location>
        <begin position="311"/>
        <end position="328"/>
    </location>
</feature>
<feature type="transmembrane region" description="Helical" evidence="8">
    <location>
        <begin position="152"/>
        <end position="172"/>
    </location>
</feature>
<keyword evidence="5 8" id="KW-0812">Transmembrane</keyword>
<dbReference type="GO" id="GO:0005886">
    <property type="term" value="C:plasma membrane"/>
    <property type="evidence" value="ECO:0007669"/>
    <property type="project" value="UniProtKB-SubCell"/>
</dbReference>
<keyword evidence="4" id="KW-1003">Cell membrane</keyword>
<dbReference type="SUPFAM" id="SSF81345">
    <property type="entry name" value="ABC transporter involved in vitamin B12 uptake, BtuC"/>
    <property type="match status" value="1"/>
</dbReference>
<reference evidence="9" key="1">
    <citation type="submission" date="2022-08" db="EMBL/GenBank/DDBJ databases">
        <title>Chelativorans sichuanense sp. nov., a paraffin oil-degrading bacterium isolated from a mixture of oil-based drill cuttings and paddy soil.</title>
        <authorList>
            <person name="Yu J."/>
            <person name="Liu H."/>
            <person name="Chen Q."/>
        </authorList>
    </citation>
    <scope>NUCLEOTIDE SEQUENCE</scope>
    <source>
        <strain evidence="9">SCAU 2101</strain>
    </source>
</reference>
<dbReference type="RefSeq" id="WP_261516402.1">
    <property type="nucleotide sequence ID" value="NZ_JAODNV010000016.1"/>
</dbReference>
<dbReference type="InterPro" id="IPR000522">
    <property type="entry name" value="ABC_transptr_permease_BtuC"/>
</dbReference>
<dbReference type="CDD" id="cd06550">
    <property type="entry name" value="TM_ABC_iron-siderophores_like"/>
    <property type="match status" value="1"/>
</dbReference>
<organism evidence="9 10">
    <name type="scientific">Chelativorans petroleitrophicus</name>
    <dbReference type="NCBI Taxonomy" id="2975484"/>
    <lineage>
        <taxon>Bacteria</taxon>
        <taxon>Pseudomonadati</taxon>
        <taxon>Pseudomonadota</taxon>
        <taxon>Alphaproteobacteria</taxon>
        <taxon>Hyphomicrobiales</taxon>
        <taxon>Phyllobacteriaceae</taxon>
        <taxon>Chelativorans</taxon>
    </lineage>
</organism>
<sequence length="333" mass="33607">MLVALPAGQGRLPLLYAALGLTLCLMLLGSLLLGYRIYSPAELWDALAGTGGEAGTVIREYRLPRAVVAPLVGAALGVSGVLVQTLSRNRIASPDTLGLNAGASLAVVAASAGLGISSLAGLSLAAAVGAFLTSVLVFAVAATAGGLSPLRIVLVGVTFAGLMNALVEVVLTVNEAELQQLLFWLAGAFVDRPLNLVARSLPLLAIGGVLAAMLARPLDALQTDDTTAQSLGAPIRLVRIASFIAVSLLTGASVAMAGPVGFVGLVVPHAARVLSGSRHSRQILVAALIGAIYATGADILARFVIFPTEAPVGAITAVVGAALLLVLLRRRAA</sequence>
<dbReference type="PANTHER" id="PTHR30472">
    <property type="entry name" value="FERRIC ENTEROBACTIN TRANSPORT SYSTEM PERMEASE PROTEIN"/>
    <property type="match status" value="1"/>
</dbReference>
<evidence type="ECO:0000256" key="1">
    <source>
        <dbReference type="ARBA" id="ARBA00004651"/>
    </source>
</evidence>
<dbReference type="InterPro" id="IPR037294">
    <property type="entry name" value="ABC_BtuC-like"/>
</dbReference>
<evidence type="ECO:0000256" key="2">
    <source>
        <dbReference type="ARBA" id="ARBA00007935"/>
    </source>
</evidence>
<comment type="similarity">
    <text evidence="2">Belongs to the binding-protein-dependent transport system permease family. FecCD subfamily.</text>
</comment>
<comment type="caution">
    <text evidence="9">The sequence shown here is derived from an EMBL/GenBank/DDBJ whole genome shotgun (WGS) entry which is preliminary data.</text>
</comment>